<accession>A0ACC2PN44</accession>
<gene>
    <name evidence="1" type="ORF">QAD02_019564</name>
</gene>
<sequence length="314" mass="35737">MTIPRESLSDPRNREDIFTNTIRAPENSGYSQEICAWPDIYAAGPSSSTLSCPVRYASHALPSESRGTNEVHGESTDESTPSCNVQSHFDERAHPCQYCHKRFNHISNLRRHMLLHTGNSRYLCEICGKLCFELCVLKAHMRVHTGESPFACKICGKEFKQKNHMNTHRRVHSGTKPFSCSICNRGFGQSGNLKRHMLVHTPSEPFTCPICGKTFRKGQRVKTHMKTHIEIGASCREESETDHQDKQFLDCRVNGFNPPSETESNGLRRQDVSDILARAILGHRSEDSCDEETREMIKYIIEDINKSYQEKHGI</sequence>
<keyword evidence="2" id="KW-1185">Reference proteome</keyword>
<name>A0ACC2PN44_9HYME</name>
<evidence type="ECO:0000313" key="1">
    <source>
        <dbReference type="EMBL" id="KAJ8683772.1"/>
    </source>
</evidence>
<protein>
    <submittedName>
        <fullName evidence="1">Uncharacterized protein</fullName>
    </submittedName>
</protein>
<reference evidence="1" key="1">
    <citation type="submission" date="2023-04" db="EMBL/GenBank/DDBJ databases">
        <title>A chromosome-level genome assembly of the parasitoid wasp Eretmocerus hayati.</title>
        <authorList>
            <person name="Zhong Y."/>
            <person name="Liu S."/>
            <person name="Liu Y."/>
        </authorList>
    </citation>
    <scope>NUCLEOTIDE SEQUENCE</scope>
    <source>
        <strain evidence="1">ZJU_SS_LIU_2023</strain>
    </source>
</reference>
<dbReference type="EMBL" id="CM056741">
    <property type="protein sequence ID" value="KAJ8683772.1"/>
    <property type="molecule type" value="Genomic_DNA"/>
</dbReference>
<organism evidence="1 2">
    <name type="scientific">Eretmocerus hayati</name>
    <dbReference type="NCBI Taxonomy" id="131215"/>
    <lineage>
        <taxon>Eukaryota</taxon>
        <taxon>Metazoa</taxon>
        <taxon>Ecdysozoa</taxon>
        <taxon>Arthropoda</taxon>
        <taxon>Hexapoda</taxon>
        <taxon>Insecta</taxon>
        <taxon>Pterygota</taxon>
        <taxon>Neoptera</taxon>
        <taxon>Endopterygota</taxon>
        <taxon>Hymenoptera</taxon>
        <taxon>Apocrita</taxon>
        <taxon>Proctotrupomorpha</taxon>
        <taxon>Chalcidoidea</taxon>
        <taxon>Aphelinidae</taxon>
        <taxon>Aphelininae</taxon>
        <taxon>Eretmocerus</taxon>
    </lineage>
</organism>
<proteinExistence type="predicted"/>
<comment type="caution">
    <text evidence="1">The sequence shown here is derived from an EMBL/GenBank/DDBJ whole genome shotgun (WGS) entry which is preliminary data.</text>
</comment>
<evidence type="ECO:0000313" key="2">
    <source>
        <dbReference type="Proteomes" id="UP001239111"/>
    </source>
</evidence>
<dbReference type="Proteomes" id="UP001239111">
    <property type="component" value="Chromosome 1"/>
</dbReference>